<protein>
    <submittedName>
        <fullName evidence="1">Uncharacterized protein</fullName>
    </submittedName>
</protein>
<accession>A0A1S8WSA9</accession>
<dbReference type="EMBL" id="KV895727">
    <property type="protein sequence ID" value="OON17204.1"/>
    <property type="molecule type" value="Genomic_DNA"/>
</dbReference>
<keyword evidence="2" id="KW-1185">Reference proteome</keyword>
<gene>
    <name evidence="1" type="ORF">X801_06960</name>
</gene>
<dbReference type="Proteomes" id="UP000243686">
    <property type="component" value="Unassembled WGS sequence"/>
</dbReference>
<evidence type="ECO:0000313" key="2">
    <source>
        <dbReference type="Proteomes" id="UP000243686"/>
    </source>
</evidence>
<sequence length="65" mass="7628">MWEKVNACQRVKTTNSMQELEQKQTRARILRQQHLLERSERVHELSKKVCPIYVFNDGRASAASV</sequence>
<proteinExistence type="predicted"/>
<dbReference type="AlphaFoldDB" id="A0A1S8WSA9"/>
<reference evidence="1 2" key="1">
    <citation type="submission" date="2015-03" db="EMBL/GenBank/DDBJ databases">
        <title>Draft genome of the nematode, Opisthorchis viverrini.</title>
        <authorList>
            <person name="Mitreva M."/>
        </authorList>
    </citation>
    <scope>NUCLEOTIDE SEQUENCE [LARGE SCALE GENOMIC DNA]</scope>
    <source>
        <strain evidence="1">Khon Kaen</strain>
    </source>
</reference>
<evidence type="ECO:0000313" key="1">
    <source>
        <dbReference type="EMBL" id="OON17204.1"/>
    </source>
</evidence>
<organism evidence="1 2">
    <name type="scientific">Opisthorchis viverrini</name>
    <name type="common">Southeast Asian liver fluke</name>
    <dbReference type="NCBI Taxonomy" id="6198"/>
    <lineage>
        <taxon>Eukaryota</taxon>
        <taxon>Metazoa</taxon>
        <taxon>Spiralia</taxon>
        <taxon>Lophotrochozoa</taxon>
        <taxon>Platyhelminthes</taxon>
        <taxon>Trematoda</taxon>
        <taxon>Digenea</taxon>
        <taxon>Opisthorchiida</taxon>
        <taxon>Opisthorchiata</taxon>
        <taxon>Opisthorchiidae</taxon>
        <taxon>Opisthorchis</taxon>
    </lineage>
</organism>
<name>A0A1S8WSA9_OPIVI</name>